<dbReference type="Proteomes" id="UP000683429">
    <property type="component" value="Chromosome"/>
</dbReference>
<reference evidence="2 5" key="2">
    <citation type="submission" date="2021-06" db="EMBL/GenBank/DDBJ databases">
        <title>Whole genome sequence of Paenibacillus sophorae DSM23020 for comparative genomics.</title>
        <authorList>
            <person name="Kim M.-J."/>
            <person name="Lee G."/>
            <person name="Shin J.-H."/>
        </authorList>
    </citation>
    <scope>NUCLEOTIDE SEQUENCE [LARGE SCALE GENOMIC DNA]</scope>
    <source>
        <strain evidence="2 5">DSM 23020</strain>
    </source>
</reference>
<dbReference type="InterPro" id="IPR036291">
    <property type="entry name" value="NAD(P)-bd_dom_sf"/>
</dbReference>
<evidence type="ECO:0000259" key="1">
    <source>
        <dbReference type="Pfam" id="PF07993"/>
    </source>
</evidence>
<feature type="domain" description="Thioester reductase (TE)" evidence="1">
    <location>
        <begin position="19"/>
        <end position="181"/>
    </location>
</feature>
<reference evidence="3 4" key="1">
    <citation type="submission" date="2016-10" db="EMBL/GenBank/DDBJ databases">
        <authorList>
            <person name="de Groot N.N."/>
        </authorList>
    </citation>
    <scope>NUCLEOTIDE SEQUENCE [LARGE SCALE GENOMIC DNA]</scope>
    <source>
        <strain evidence="3 4">CGMCC 1.10238</strain>
    </source>
</reference>
<dbReference type="RefSeq" id="WP_051500583.1">
    <property type="nucleotide sequence ID" value="NZ_CP076607.1"/>
</dbReference>
<dbReference type="Gene3D" id="3.40.50.720">
    <property type="entry name" value="NAD(P)-binding Rossmann-like Domain"/>
    <property type="match status" value="1"/>
</dbReference>
<keyword evidence="5" id="KW-1185">Reference proteome</keyword>
<evidence type="ECO:0000313" key="5">
    <source>
        <dbReference type="Proteomes" id="UP000683429"/>
    </source>
</evidence>
<dbReference type="EMBL" id="FODH01000003">
    <property type="protein sequence ID" value="SEN92148.1"/>
    <property type="molecule type" value="Genomic_DNA"/>
</dbReference>
<proteinExistence type="predicted"/>
<accession>A0A1H8KIA6</accession>
<dbReference type="STRING" id="1333845.SAMN04487895_103441"/>
<protein>
    <submittedName>
        <fullName evidence="3">Male sterility protein</fullName>
    </submittedName>
    <submittedName>
        <fullName evidence="2">SDR family oxidoreductase</fullName>
    </submittedName>
</protein>
<name>A0A1H8KIA6_9BACL</name>
<evidence type="ECO:0000313" key="2">
    <source>
        <dbReference type="EMBL" id="QWU13741.1"/>
    </source>
</evidence>
<evidence type="ECO:0000313" key="3">
    <source>
        <dbReference type="EMBL" id="SEN92148.1"/>
    </source>
</evidence>
<dbReference type="Pfam" id="PF07993">
    <property type="entry name" value="NAD_binding_4"/>
    <property type="match status" value="1"/>
</dbReference>
<dbReference type="EMBL" id="CP076607">
    <property type="protein sequence ID" value="QWU13741.1"/>
    <property type="molecule type" value="Genomic_DNA"/>
</dbReference>
<dbReference type="AlphaFoldDB" id="A0A1H8KIA6"/>
<dbReference type="Proteomes" id="UP000198809">
    <property type="component" value="Unassembled WGS sequence"/>
</dbReference>
<gene>
    <name evidence="2" type="ORF">KP014_17360</name>
    <name evidence="3" type="ORF">SAMN04487895_103441</name>
</gene>
<dbReference type="InterPro" id="IPR013120">
    <property type="entry name" value="FAR_NAD-bd"/>
</dbReference>
<evidence type="ECO:0000313" key="4">
    <source>
        <dbReference type="Proteomes" id="UP000198809"/>
    </source>
</evidence>
<dbReference type="OrthoDB" id="9807212at2"/>
<organism evidence="3 4">
    <name type="scientific">Paenibacillus sophorae</name>
    <dbReference type="NCBI Taxonomy" id="1333845"/>
    <lineage>
        <taxon>Bacteria</taxon>
        <taxon>Bacillati</taxon>
        <taxon>Bacillota</taxon>
        <taxon>Bacilli</taxon>
        <taxon>Bacillales</taxon>
        <taxon>Paenibacillaceae</taxon>
        <taxon>Paenibacillus</taxon>
    </lineage>
</organism>
<sequence>MKYSDEPIKKGVERKDKLFIIHSAGSVNLYNNSAAEKEVHDNNWRGTRNLLISSEAFDSKFNFISTAFSCGIVEGVVGNDFTIYEQPHFRNPYESCKNQTEKFIEHYCLSRKKEYQILRPSVVCGRLIDSPLYYISKFDVFYGWTKFFWNLKKQGIAESVRVRISADSKINVVPVDFVAKTVMNVFQQDLKYDGDDRTDLCLPVYEDGTLTYFWYKRSENRERGTTRQSSRKWDEGTMFFVSGGDLLPLGQLDQHQESSTSLGE</sequence>
<dbReference type="SUPFAM" id="SSF51735">
    <property type="entry name" value="NAD(P)-binding Rossmann-fold domains"/>
    <property type="match status" value="1"/>
</dbReference>